<accession>A0A919DM52</accession>
<dbReference type="InterPro" id="IPR000182">
    <property type="entry name" value="GNAT_dom"/>
</dbReference>
<evidence type="ECO:0000259" key="1">
    <source>
        <dbReference type="PROSITE" id="PS51186"/>
    </source>
</evidence>
<organism evidence="2 3">
    <name type="scientific">Streptomyces capitiformicae</name>
    <dbReference type="NCBI Taxonomy" id="2014920"/>
    <lineage>
        <taxon>Bacteria</taxon>
        <taxon>Bacillati</taxon>
        <taxon>Actinomycetota</taxon>
        <taxon>Actinomycetes</taxon>
        <taxon>Kitasatosporales</taxon>
        <taxon>Streptomycetaceae</taxon>
        <taxon>Streptomyces</taxon>
    </lineage>
</organism>
<dbReference type="InterPro" id="IPR016181">
    <property type="entry name" value="Acyl_CoA_acyltransferase"/>
</dbReference>
<reference evidence="2" key="1">
    <citation type="journal article" date="2014" name="Int. J. Syst. Evol. Microbiol.">
        <title>Complete genome sequence of Corynebacterium casei LMG S-19264T (=DSM 44701T), isolated from a smear-ripened cheese.</title>
        <authorList>
            <consortium name="US DOE Joint Genome Institute (JGI-PGF)"/>
            <person name="Walter F."/>
            <person name="Albersmeier A."/>
            <person name="Kalinowski J."/>
            <person name="Ruckert C."/>
        </authorList>
    </citation>
    <scope>NUCLEOTIDE SEQUENCE</scope>
    <source>
        <strain evidence="2">CGMCC 4.7403</strain>
    </source>
</reference>
<name>A0A919DM52_9ACTN</name>
<evidence type="ECO:0000313" key="2">
    <source>
        <dbReference type="EMBL" id="GHE62210.1"/>
    </source>
</evidence>
<comment type="caution">
    <text evidence="2">The sequence shown here is derived from an EMBL/GenBank/DDBJ whole genome shotgun (WGS) entry which is preliminary data.</text>
</comment>
<gene>
    <name evidence="2" type="ORF">GCM10017771_85520</name>
</gene>
<dbReference type="GO" id="GO:0016747">
    <property type="term" value="F:acyltransferase activity, transferring groups other than amino-acyl groups"/>
    <property type="evidence" value="ECO:0007669"/>
    <property type="project" value="InterPro"/>
</dbReference>
<protein>
    <recommendedName>
        <fullName evidence="1">N-acetyltransferase domain-containing protein</fullName>
    </recommendedName>
</protein>
<dbReference type="Pfam" id="PF00583">
    <property type="entry name" value="Acetyltransf_1"/>
    <property type="match status" value="1"/>
</dbReference>
<dbReference type="SUPFAM" id="SSF55729">
    <property type="entry name" value="Acyl-CoA N-acyltransferases (Nat)"/>
    <property type="match status" value="1"/>
</dbReference>
<feature type="domain" description="N-acetyltransferase" evidence="1">
    <location>
        <begin position="1"/>
        <end position="64"/>
    </location>
</feature>
<evidence type="ECO:0000313" key="3">
    <source>
        <dbReference type="Proteomes" id="UP000603227"/>
    </source>
</evidence>
<keyword evidence="3" id="KW-1185">Reference proteome</keyword>
<dbReference type="PANTHER" id="PTHR43610:SF1">
    <property type="entry name" value="N-ACETYLTRANSFERASE DOMAIN-CONTAINING PROTEIN"/>
    <property type="match status" value="1"/>
</dbReference>
<reference evidence="2" key="2">
    <citation type="submission" date="2020-09" db="EMBL/GenBank/DDBJ databases">
        <authorList>
            <person name="Sun Q."/>
            <person name="Zhou Y."/>
        </authorList>
    </citation>
    <scope>NUCLEOTIDE SEQUENCE</scope>
    <source>
        <strain evidence="2">CGMCC 4.7403</strain>
    </source>
</reference>
<dbReference type="EMBL" id="BNAT01000054">
    <property type="protein sequence ID" value="GHE62210.1"/>
    <property type="molecule type" value="Genomic_DNA"/>
</dbReference>
<dbReference type="AlphaFoldDB" id="A0A919DM52"/>
<dbReference type="Proteomes" id="UP000603227">
    <property type="component" value="Unassembled WGS sequence"/>
</dbReference>
<dbReference type="PROSITE" id="PS51186">
    <property type="entry name" value="GNAT"/>
    <property type="match status" value="1"/>
</dbReference>
<dbReference type="Gene3D" id="3.40.630.30">
    <property type="match status" value="1"/>
</dbReference>
<sequence>MRLTVGHAFERLGLHRVSLEVFTHNPRARRAYEKAGFVAEGIERQTLWQDGEWIDAVRMSILAPEWAAHRGRPEIGRVSSTAG</sequence>
<dbReference type="PANTHER" id="PTHR43610">
    <property type="entry name" value="BLL6696 PROTEIN"/>
    <property type="match status" value="1"/>
</dbReference>
<proteinExistence type="predicted"/>